<dbReference type="Proteomes" id="UP001162640">
    <property type="component" value="Unassembled WGS sequence"/>
</dbReference>
<dbReference type="AlphaFoldDB" id="A0A9W7BP16"/>
<dbReference type="GO" id="GO:0072657">
    <property type="term" value="P:protein localization to membrane"/>
    <property type="evidence" value="ECO:0007669"/>
    <property type="project" value="TreeGrafter"/>
</dbReference>
<dbReference type="InterPro" id="IPR004240">
    <property type="entry name" value="EMP70"/>
</dbReference>
<feature type="transmembrane region" description="Helical" evidence="7">
    <location>
        <begin position="371"/>
        <end position="394"/>
    </location>
</feature>
<dbReference type="PANTHER" id="PTHR10766:SF111">
    <property type="entry name" value="TRANSMEMBRANE 9 SUPERFAMILY MEMBER 2"/>
    <property type="match status" value="1"/>
</dbReference>
<comment type="caution">
    <text evidence="8">The sequence shown here is derived from an EMBL/GenBank/DDBJ whole genome shotgun (WGS) entry which is preliminary data.</text>
</comment>
<evidence type="ECO:0000256" key="6">
    <source>
        <dbReference type="ARBA" id="ARBA00023136"/>
    </source>
</evidence>
<proteinExistence type="inferred from homology"/>
<dbReference type="GO" id="GO:0016020">
    <property type="term" value="C:membrane"/>
    <property type="evidence" value="ECO:0007669"/>
    <property type="project" value="UniProtKB-SubCell"/>
</dbReference>
<sequence length="557" mass="63390">MAAMLTWTAPVLLNVASFVFEDDSELNTVSSTIVSALPVYDFSAYRRPSPGVDPKTFSPNAPVEMKVNTITSTHTQLPLDYYSQPFCPPDGGPKAASENLGEFLTGSKIQSSPYHIYMLLENFCQVLCQKTLSKGEAKGLQEVIEQEYHNHWIIDNLPSAMIVNSDNLMYTEYAGGFPLGFVGPDKVHYLFNHVKLLIEYHQVVPDEEGYRIVGFYVEPISVKHHYVDGWEWDGILVEGRSRPLETCSNSNWLNSDQVEEFQTVKEGEQVLFTYDVIWSESETKWASSIGFLSPAKRGSMMMMIIVMYVLNGATAGYVSSRLYKSFRGRAWQRCTILTAVAFPGAAFVFFLFCNIVLSIYHSSAAVPFLQILSVMALWCCVSIPLVFLGAFFGYKKEMWEVRKKRGGRVEQKYIAKLILTRRFARLPTQYPCVTSTIPREIRPLPWYLQSWAVIAMGGVLPFGAAYVELFFILSSIWMEQFYYVFGVCFVVCLILGITCGELSILFCYFQLCAEDHRWHWRSFLICGSTAFYVFGYSTVWFNLLEPSKVRHSEDEAQ</sequence>
<evidence type="ECO:0000313" key="9">
    <source>
        <dbReference type="Proteomes" id="UP001162640"/>
    </source>
</evidence>
<feature type="transmembrane region" description="Helical" evidence="7">
    <location>
        <begin position="523"/>
        <end position="543"/>
    </location>
</feature>
<comment type="caution">
    <text evidence="7">Lacks conserved residue(s) required for the propagation of feature annotation.</text>
</comment>
<comment type="subcellular location">
    <subcellularLocation>
        <location evidence="1">Membrane</location>
        <topology evidence="1">Multi-pass membrane protein</topology>
    </subcellularLocation>
</comment>
<comment type="similarity">
    <text evidence="2 7">Belongs to the nonaspanin (TM9SF) (TC 9.A.2) family.</text>
</comment>
<organism evidence="8 9">
    <name type="scientific">Triparma laevis f. inornata</name>
    <dbReference type="NCBI Taxonomy" id="1714386"/>
    <lineage>
        <taxon>Eukaryota</taxon>
        <taxon>Sar</taxon>
        <taxon>Stramenopiles</taxon>
        <taxon>Ochrophyta</taxon>
        <taxon>Bolidophyceae</taxon>
        <taxon>Parmales</taxon>
        <taxon>Triparmaceae</taxon>
        <taxon>Triparma</taxon>
    </lineage>
</organism>
<keyword evidence="3 7" id="KW-0812">Transmembrane</keyword>
<evidence type="ECO:0000256" key="3">
    <source>
        <dbReference type="ARBA" id="ARBA00022692"/>
    </source>
</evidence>
<keyword evidence="5 7" id="KW-1133">Transmembrane helix</keyword>
<gene>
    <name evidence="8" type="ORF">TL16_g12053</name>
</gene>
<dbReference type="GO" id="GO:0005737">
    <property type="term" value="C:cytoplasm"/>
    <property type="evidence" value="ECO:0007669"/>
    <property type="project" value="UniProtKB-ARBA"/>
</dbReference>
<accession>A0A9W7BP16</accession>
<feature type="transmembrane region" description="Helical" evidence="7">
    <location>
        <begin position="300"/>
        <end position="323"/>
    </location>
</feature>
<feature type="transmembrane region" description="Helical" evidence="7">
    <location>
        <begin position="451"/>
        <end position="477"/>
    </location>
</feature>
<dbReference type="Pfam" id="PF02990">
    <property type="entry name" value="EMP70"/>
    <property type="match status" value="2"/>
</dbReference>
<evidence type="ECO:0000256" key="5">
    <source>
        <dbReference type="ARBA" id="ARBA00022989"/>
    </source>
</evidence>
<feature type="transmembrane region" description="Helical" evidence="7">
    <location>
        <begin position="483"/>
        <end position="511"/>
    </location>
</feature>
<reference evidence="9" key="1">
    <citation type="journal article" date="2023" name="Commun. Biol.">
        <title>Genome analysis of Parmales, the sister group of diatoms, reveals the evolutionary specialization of diatoms from phago-mixotrophs to photoautotrophs.</title>
        <authorList>
            <person name="Ban H."/>
            <person name="Sato S."/>
            <person name="Yoshikawa S."/>
            <person name="Yamada K."/>
            <person name="Nakamura Y."/>
            <person name="Ichinomiya M."/>
            <person name="Sato N."/>
            <person name="Blanc-Mathieu R."/>
            <person name="Endo H."/>
            <person name="Kuwata A."/>
            <person name="Ogata H."/>
        </authorList>
    </citation>
    <scope>NUCLEOTIDE SEQUENCE [LARGE SCALE GENOMIC DNA]</scope>
</reference>
<feature type="signal peptide" evidence="7">
    <location>
        <begin position="1"/>
        <end position="21"/>
    </location>
</feature>
<name>A0A9W7BP16_9STRA</name>
<evidence type="ECO:0000256" key="1">
    <source>
        <dbReference type="ARBA" id="ARBA00004141"/>
    </source>
</evidence>
<keyword evidence="4 7" id="KW-0732">Signal</keyword>
<evidence type="ECO:0000256" key="2">
    <source>
        <dbReference type="ARBA" id="ARBA00005227"/>
    </source>
</evidence>
<evidence type="ECO:0000256" key="7">
    <source>
        <dbReference type="RuleBase" id="RU363079"/>
    </source>
</evidence>
<feature type="transmembrane region" description="Helical" evidence="7">
    <location>
        <begin position="335"/>
        <end position="359"/>
    </location>
</feature>
<dbReference type="EMBL" id="BLQM01000471">
    <property type="protein sequence ID" value="GMH91425.1"/>
    <property type="molecule type" value="Genomic_DNA"/>
</dbReference>
<dbReference type="PANTHER" id="PTHR10766">
    <property type="entry name" value="TRANSMEMBRANE 9 SUPERFAMILY PROTEIN"/>
    <property type="match status" value="1"/>
</dbReference>
<evidence type="ECO:0000313" key="8">
    <source>
        <dbReference type="EMBL" id="GMH91425.1"/>
    </source>
</evidence>
<protein>
    <recommendedName>
        <fullName evidence="7">Transmembrane 9 superfamily member</fullName>
    </recommendedName>
</protein>
<keyword evidence="6 7" id="KW-0472">Membrane</keyword>
<evidence type="ECO:0000256" key="4">
    <source>
        <dbReference type="ARBA" id="ARBA00022729"/>
    </source>
</evidence>
<feature type="chain" id="PRO_5041013434" description="Transmembrane 9 superfamily member" evidence="7">
    <location>
        <begin position="22"/>
        <end position="557"/>
    </location>
</feature>